<keyword evidence="18" id="KW-1185">Reference proteome</keyword>
<dbReference type="SMART" id="SM00184">
    <property type="entry name" value="RING"/>
    <property type="match status" value="1"/>
</dbReference>
<evidence type="ECO:0000313" key="17">
    <source>
        <dbReference type="EMBL" id="CAI9778848.1"/>
    </source>
</evidence>
<evidence type="ECO:0000256" key="4">
    <source>
        <dbReference type="ARBA" id="ARBA00012483"/>
    </source>
</evidence>
<dbReference type="PANTHER" id="PTHR46913:SF1">
    <property type="entry name" value="RING-H2 FINGER PROTEIN ATL16"/>
    <property type="match status" value="1"/>
</dbReference>
<evidence type="ECO:0000256" key="10">
    <source>
        <dbReference type="ARBA" id="ARBA00022833"/>
    </source>
</evidence>
<organism evidence="17 18">
    <name type="scientific">Fraxinus pennsylvanica</name>
    <dbReference type="NCBI Taxonomy" id="56036"/>
    <lineage>
        <taxon>Eukaryota</taxon>
        <taxon>Viridiplantae</taxon>
        <taxon>Streptophyta</taxon>
        <taxon>Embryophyta</taxon>
        <taxon>Tracheophyta</taxon>
        <taxon>Spermatophyta</taxon>
        <taxon>Magnoliopsida</taxon>
        <taxon>eudicotyledons</taxon>
        <taxon>Gunneridae</taxon>
        <taxon>Pentapetalae</taxon>
        <taxon>asterids</taxon>
        <taxon>lamiids</taxon>
        <taxon>Lamiales</taxon>
        <taxon>Oleaceae</taxon>
        <taxon>Oleeae</taxon>
        <taxon>Fraxinus</taxon>
    </lineage>
</organism>
<dbReference type="Gene3D" id="3.30.40.10">
    <property type="entry name" value="Zinc/RING finger domain, C3HC4 (zinc finger)"/>
    <property type="match status" value="1"/>
</dbReference>
<keyword evidence="5" id="KW-0808">Transferase</keyword>
<feature type="domain" description="RING-type" evidence="16">
    <location>
        <begin position="127"/>
        <end position="169"/>
    </location>
</feature>
<dbReference type="CDD" id="cd16461">
    <property type="entry name" value="RING-H2_EL5-like"/>
    <property type="match status" value="1"/>
</dbReference>
<protein>
    <recommendedName>
        <fullName evidence="4">RING-type E3 ubiquitin transferase</fullName>
        <ecNumber evidence="4">2.3.2.27</ecNumber>
    </recommendedName>
</protein>
<keyword evidence="9" id="KW-0833">Ubl conjugation pathway</keyword>
<dbReference type="EMBL" id="OU503051">
    <property type="protein sequence ID" value="CAI9778848.1"/>
    <property type="molecule type" value="Genomic_DNA"/>
</dbReference>
<dbReference type="EC" id="2.3.2.27" evidence="4"/>
<evidence type="ECO:0000256" key="12">
    <source>
        <dbReference type="ARBA" id="ARBA00023136"/>
    </source>
</evidence>
<evidence type="ECO:0000256" key="9">
    <source>
        <dbReference type="ARBA" id="ARBA00022786"/>
    </source>
</evidence>
<accession>A0AAD2A054</accession>
<evidence type="ECO:0000256" key="14">
    <source>
        <dbReference type="PROSITE-ProRule" id="PRU00175"/>
    </source>
</evidence>
<comment type="catalytic activity">
    <reaction evidence="1">
        <text>S-ubiquitinyl-[E2 ubiquitin-conjugating enzyme]-L-cysteine + [acceptor protein]-L-lysine = [E2 ubiquitin-conjugating enzyme]-L-cysteine + N(6)-ubiquitinyl-[acceptor protein]-L-lysine.</text>
        <dbReference type="EC" id="2.3.2.27"/>
    </reaction>
</comment>
<dbReference type="GO" id="GO:0016020">
    <property type="term" value="C:membrane"/>
    <property type="evidence" value="ECO:0007669"/>
    <property type="project" value="UniProtKB-SubCell"/>
</dbReference>
<dbReference type="GO" id="GO:0016567">
    <property type="term" value="P:protein ubiquitination"/>
    <property type="evidence" value="ECO:0007669"/>
    <property type="project" value="InterPro"/>
</dbReference>
<evidence type="ECO:0000256" key="6">
    <source>
        <dbReference type="ARBA" id="ARBA00022692"/>
    </source>
</evidence>
<dbReference type="InterPro" id="IPR013083">
    <property type="entry name" value="Znf_RING/FYVE/PHD"/>
</dbReference>
<keyword evidence="10" id="KW-0862">Zinc</keyword>
<dbReference type="Pfam" id="PF13639">
    <property type="entry name" value="zf-RING_2"/>
    <property type="match status" value="1"/>
</dbReference>
<comment type="subcellular location">
    <subcellularLocation>
        <location evidence="2">Membrane</location>
        <topology evidence="2">Single-pass membrane protein</topology>
    </subcellularLocation>
</comment>
<dbReference type="Proteomes" id="UP000834106">
    <property type="component" value="Chromosome 16"/>
</dbReference>
<dbReference type="FunFam" id="3.30.40.10:FF:000187">
    <property type="entry name" value="E3 ubiquitin-protein ligase ATL6"/>
    <property type="match status" value="1"/>
</dbReference>
<evidence type="ECO:0000256" key="7">
    <source>
        <dbReference type="ARBA" id="ARBA00022723"/>
    </source>
</evidence>
<evidence type="ECO:0000256" key="5">
    <source>
        <dbReference type="ARBA" id="ARBA00022679"/>
    </source>
</evidence>
<keyword evidence="6 15" id="KW-0812">Transmembrane</keyword>
<evidence type="ECO:0000256" key="13">
    <source>
        <dbReference type="ARBA" id="ARBA00024209"/>
    </source>
</evidence>
<dbReference type="PROSITE" id="PS50089">
    <property type="entry name" value="ZF_RING_2"/>
    <property type="match status" value="1"/>
</dbReference>
<keyword evidence="8 14" id="KW-0863">Zinc-finger</keyword>
<dbReference type="PANTHER" id="PTHR46913">
    <property type="entry name" value="RING-H2 FINGER PROTEIN ATL16"/>
    <property type="match status" value="1"/>
</dbReference>
<evidence type="ECO:0000256" key="15">
    <source>
        <dbReference type="SAM" id="Phobius"/>
    </source>
</evidence>
<evidence type="ECO:0000259" key="16">
    <source>
        <dbReference type="PROSITE" id="PS50089"/>
    </source>
</evidence>
<evidence type="ECO:0000256" key="11">
    <source>
        <dbReference type="ARBA" id="ARBA00022989"/>
    </source>
</evidence>
<keyword evidence="12 15" id="KW-0472">Membrane</keyword>
<evidence type="ECO:0000256" key="2">
    <source>
        <dbReference type="ARBA" id="ARBA00004167"/>
    </source>
</evidence>
<comment type="pathway">
    <text evidence="3">Protein modification; protein ubiquitination.</text>
</comment>
<dbReference type="SUPFAM" id="SSF57850">
    <property type="entry name" value="RING/U-box"/>
    <property type="match status" value="1"/>
</dbReference>
<evidence type="ECO:0000313" key="18">
    <source>
        <dbReference type="Proteomes" id="UP000834106"/>
    </source>
</evidence>
<name>A0AAD2A054_9LAMI</name>
<dbReference type="InterPro" id="IPR001841">
    <property type="entry name" value="Znf_RING"/>
</dbReference>
<dbReference type="AlphaFoldDB" id="A0AAD2A054"/>
<keyword evidence="7" id="KW-0479">Metal-binding</keyword>
<evidence type="ECO:0000256" key="3">
    <source>
        <dbReference type="ARBA" id="ARBA00004906"/>
    </source>
</evidence>
<sequence>MDLSHKLYAHESQTLSPFTNSPTSPLHSSHNSFPIIAVAIIGIFAIAILLLSYYIFVTKCFFNLHQTNDVMRFSVSRRRRVEDHSMIYSPEIEKRGLDEAAIRSIPLFQYRKGIGKDKLAEGSYTDCTVCLNEFQEDEKLRIIPNCGHVFHIDCLDIWLQKNANCPLCRTGISSTKMIPLCDQILPLNTPPRDCVVIEINELSSITPSPRKLEPKVRRKTSRKLSHVSSMGDECINGRMKEEQFGVEPIRRSFSLDSAADRQLYLSIQQIIKHQRREVADEGCSSGVKRSLFSFGQGWASRNAVLPLPLDQ</sequence>
<proteinExistence type="inferred from homology"/>
<dbReference type="InterPro" id="IPR044600">
    <property type="entry name" value="ATL1/ATL16-like"/>
</dbReference>
<comment type="similarity">
    <text evidence="13">Belongs to the RING-type zinc finger family. ATL subfamily.</text>
</comment>
<gene>
    <name evidence="17" type="ORF">FPE_LOCUS26278</name>
</gene>
<dbReference type="GO" id="GO:0008270">
    <property type="term" value="F:zinc ion binding"/>
    <property type="evidence" value="ECO:0007669"/>
    <property type="project" value="UniProtKB-KW"/>
</dbReference>
<dbReference type="GO" id="GO:0061630">
    <property type="term" value="F:ubiquitin protein ligase activity"/>
    <property type="evidence" value="ECO:0007669"/>
    <property type="project" value="UniProtKB-EC"/>
</dbReference>
<reference evidence="17" key="1">
    <citation type="submission" date="2023-05" db="EMBL/GenBank/DDBJ databases">
        <authorList>
            <person name="Huff M."/>
        </authorList>
    </citation>
    <scope>NUCLEOTIDE SEQUENCE</scope>
</reference>
<evidence type="ECO:0000256" key="1">
    <source>
        <dbReference type="ARBA" id="ARBA00000900"/>
    </source>
</evidence>
<feature type="transmembrane region" description="Helical" evidence="15">
    <location>
        <begin position="33"/>
        <end position="56"/>
    </location>
</feature>
<keyword evidence="11 15" id="KW-1133">Transmembrane helix</keyword>
<evidence type="ECO:0000256" key="8">
    <source>
        <dbReference type="ARBA" id="ARBA00022771"/>
    </source>
</evidence>